<reference evidence="3" key="1">
    <citation type="submission" date="2024-02" db="EMBL/GenBank/DDBJ databases">
        <authorList>
            <consortium name="ELIXIR-Norway"/>
            <consortium name="Elixir Norway"/>
        </authorList>
    </citation>
    <scope>NUCLEOTIDE SEQUENCE</scope>
</reference>
<keyword evidence="4" id="KW-1185">Reference proteome</keyword>
<proteinExistence type="predicted"/>
<dbReference type="EMBL" id="OZ020099">
    <property type="protein sequence ID" value="CAK9271551.1"/>
    <property type="molecule type" value="Genomic_DNA"/>
</dbReference>
<feature type="compositionally biased region" description="Low complexity" evidence="1">
    <location>
        <begin position="189"/>
        <end position="204"/>
    </location>
</feature>
<feature type="transmembrane region" description="Helical" evidence="2">
    <location>
        <begin position="20"/>
        <end position="42"/>
    </location>
</feature>
<feature type="compositionally biased region" description="Polar residues" evidence="1">
    <location>
        <begin position="170"/>
        <end position="183"/>
    </location>
</feature>
<organism evidence="3 4">
    <name type="scientific">Sphagnum jensenii</name>
    <dbReference type="NCBI Taxonomy" id="128206"/>
    <lineage>
        <taxon>Eukaryota</taxon>
        <taxon>Viridiplantae</taxon>
        <taxon>Streptophyta</taxon>
        <taxon>Embryophyta</taxon>
        <taxon>Bryophyta</taxon>
        <taxon>Sphagnophytina</taxon>
        <taxon>Sphagnopsida</taxon>
        <taxon>Sphagnales</taxon>
        <taxon>Sphagnaceae</taxon>
        <taxon>Sphagnum</taxon>
    </lineage>
</organism>
<gene>
    <name evidence="3" type="ORF">CSSPJE1EN1_LOCUS17029</name>
</gene>
<evidence type="ECO:0000313" key="4">
    <source>
        <dbReference type="Proteomes" id="UP001497444"/>
    </source>
</evidence>
<feature type="compositionally biased region" description="Low complexity" evidence="1">
    <location>
        <begin position="253"/>
        <end position="282"/>
    </location>
</feature>
<name>A0ABP0WXG4_9BRYO</name>
<evidence type="ECO:0000256" key="2">
    <source>
        <dbReference type="SAM" id="Phobius"/>
    </source>
</evidence>
<keyword evidence="2" id="KW-0812">Transmembrane</keyword>
<dbReference type="Proteomes" id="UP001497444">
    <property type="component" value="Chromosome 4"/>
</dbReference>
<evidence type="ECO:0000313" key="3">
    <source>
        <dbReference type="EMBL" id="CAK9271551.1"/>
    </source>
</evidence>
<feature type="region of interest" description="Disordered" evidence="1">
    <location>
        <begin position="112"/>
        <end position="282"/>
    </location>
</feature>
<keyword evidence="2" id="KW-1133">Transmembrane helix</keyword>
<accession>A0ABP0WXG4</accession>
<feature type="compositionally biased region" description="Pro residues" evidence="1">
    <location>
        <begin position="128"/>
        <end position="165"/>
    </location>
</feature>
<protein>
    <submittedName>
        <fullName evidence="3">Uncharacterized protein</fullName>
    </submittedName>
</protein>
<sequence length="282" mass="29533">MATQMNYSRRLLQQHAVDRSFLGLARLALVVWVVLMVQCMLLRMNISTSKSHAPPADHVSPSSSSFSTYSLKRTSHSFAAQNLITSEDLGMRAGAPHRLMSSSRKYRIVRRAPIGRPPPPGNSFIIVPSPPPPPPPLPPPLVSCRPPRAPPPPSPDPLPPAPPSGPTRANDTSPPAQGENLASPNYWEPAASSLPQAAPAPASAEYFMPPAAAIPPVSPNGSSSKPYGNLFVPAAAPSPAMTRPRFMQPSATPVSSNSWAPSPAAPGLSPHPGSAGSASPHV</sequence>
<evidence type="ECO:0000256" key="1">
    <source>
        <dbReference type="SAM" id="MobiDB-lite"/>
    </source>
</evidence>
<keyword evidence="2" id="KW-0472">Membrane</keyword>